<proteinExistence type="predicted"/>
<gene>
    <name evidence="6" type="ORF">H2204_009670</name>
</gene>
<dbReference type="PANTHER" id="PTHR40980">
    <property type="entry name" value="PLUG DOMAIN-CONTAINING PROTEIN"/>
    <property type="match status" value="1"/>
</dbReference>
<reference evidence="6" key="1">
    <citation type="submission" date="2022-10" db="EMBL/GenBank/DDBJ databases">
        <title>Culturing micro-colonial fungi from biological soil crusts in the Mojave desert and describing Neophaeococcomyces mojavensis, and introducing the new genera and species Taxawa tesnikishii.</title>
        <authorList>
            <person name="Kurbessoian T."/>
            <person name="Stajich J.E."/>
        </authorList>
    </citation>
    <scope>NUCLEOTIDE SEQUENCE</scope>
    <source>
        <strain evidence="6">TK_35</strain>
    </source>
</reference>
<keyword evidence="3" id="KW-0998">Cell outer membrane</keyword>
<dbReference type="Pfam" id="PF07277">
    <property type="entry name" value="SapC"/>
    <property type="match status" value="1"/>
</dbReference>
<dbReference type="SUPFAM" id="SSF56935">
    <property type="entry name" value="Porins"/>
    <property type="match status" value="1"/>
</dbReference>
<evidence type="ECO:0000313" key="6">
    <source>
        <dbReference type="EMBL" id="KAJ9627443.1"/>
    </source>
</evidence>
<evidence type="ECO:0008006" key="7">
    <source>
        <dbReference type="Google" id="ProtNLM"/>
    </source>
</evidence>
<dbReference type="InterPro" id="IPR010104">
    <property type="entry name" value="TonB_rcpt_bac"/>
</dbReference>
<dbReference type="EMBL" id="JAPDRN010000077">
    <property type="protein sequence ID" value="KAJ9627443.1"/>
    <property type="molecule type" value="Genomic_DNA"/>
</dbReference>
<dbReference type="InterPro" id="IPR000531">
    <property type="entry name" value="Beta-barrel_TonB"/>
</dbReference>
<dbReference type="Pfam" id="PF00593">
    <property type="entry name" value="TonB_dep_Rec_b-barrel"/>
    <property type="match status" value="1"/>
</dbReference>
<accession>A0AA38XYG7</accession>
<evidence type="ECO:0000259" key="5">
    <source>
        <dbReference type="Pfam" id="PF07715"/>
    </source>
</evidence>
<dbReference type="Pfam" id="PF07715">
    <property type="entry name" value="Plug"/>
    <property type="match status" value="1"/>
</dbReference>
<dbReference type="Gene3D" id="2.170.130.10">
    <property type="entry name" value="TonB-dependent receptor, plug domain"/>
    <property type="match status" value="1"/>
</dbReference>
<evidence type="ECO:0000256" key="1">
    <source>
        <dbReference type="ARBA" id="ARBA00004442"/>
    </source>
</evidence>
<dbReference type="Gene3D" id="2.40.170.20">
    <property type="entry name" value="TonB-dependent receptor, beta-barrel domain"/>
    <property type="match status" value="1"/>
</dbReference>
<feature type="domain" description="TonB-dependent receptor-like beta-barrel" evidence="4">
    <location>
        <begin position="522"/>
        <end position="1031"/>
    </location>
</feature>
<sequence>MFGESHERCYFPSYPRLEGSSMSRTLAKFTSRAMFTFVGGVLVINPAFAQEASTPAPVAGQQNPPSPTQLDTVQVTGIRNSLSQAMDIKRDSAGVVDAISAEDIGKFPDTNLAESLQRITGISIERRDGEGAQVTARGFGPQFNMVTLNGRQMPGADAFGASGQVAIGGVDGGTRAFNFAQLAAEAINGIEVYKTSQANVPSGGIGATINILTSRPFDHEGIVASAGAKAVSDRSQPFGDDLTPELSGIFSYSNPEKTFGVGVSASYQKRKGGSVQATNNYWNIQPWTGTLPGNPNVVNAPAVGALYGRPNDLRYAFSEFERERVNGQAVLQFAPTDAVTLTLDYTYSTNEITENRGEQGMWLQNSNYTDVTFDTSGAVATPIYIREVAGTKDFGLEQQRSMQKYKLGSLGFNALWNVTDRFKLTFDAHNSKNESRPNDPLTGGGSIFSSIAGTNNCTTGPHCGGSWVQEMNFNNGLPVGTQVWYPSTADAIAKTNGVVNPGFAPGEIGSQVLRINSQTQISEIKQGRVDGEWSFDKGRFQFGVDSSKQTTHRIQAAENYNTLGDWGVANVDGDVASGLMDLLQPVNIVGLFNDFNANSFTAWRGDAGRLAQWAADNYGANLGVSPQRAADNLVEEKTKSAYFQVELDGELGGMRTNTRLGVRYETTDVVSTSNIAIPEAIEWQSNNDFRVVLSDEQQPFTEKNSYSYILPNLDFSIDLREDLKGRVSFGKSIARAPIGNLYAGPTAQQPFGSVLIDPSSRASGTAQNPQLKPLESDNLDLALEWYFADASYVSLTYWNKSVDNFVGNTIVQENLYGLRDPTAGPDAQAALAFLTSGACVTQVGAANAAACSANDTSLFTALALLRNNPAGLGAYNGTDAQVLATEAAYDLYGTAGDPLYQFNVNRPINQNKAKLHGWELGGQYFFGDTGFGILANYTLVNGDVGFNNAGDPGIDQFSLTGLSDTANAMLMYEKYGWSVRLAWNWRDQYLILANQGASRNPYYVEAYEQWDLSVNYTLDDHWSFGLEAINLTGEDVRWRSRTSQMIVKLADQSPRYMLGVLNRGVPLPRQRHPFKAADGLDNTMSRYEMLNNIAHRDLRVATGFGAEFGDAVGLVPAYPSEFAELQREYPIFLRKDPATGGWQAVVLLGFEQHENLFLQDGRWNASYLPGAAAKGPFLIGFQESRIDGVPTREAVLHVDLDHPRVTTMQGEPVFLPQGGNSPYLDHVAGVLRGIHDGHAFAADMFAMFDANGLIQPITLDVRIDPEHRVGVNGLHAIDRDRLTLLEGAALAELNRAGYLEGAYLMLASLHNMRRLIAEKQRRLRAADTAVAAGRN</sequence>
<dbReference type="InterPro" id="IPR036942">
    <property type="entry name" value="Beta-barrel_TonB_sf"/>
</dbReference>
<evidence type="ECO:0000256" key="3">
    <source>
        <dbReference type="ARBA" id="ARBA00023237"/>
    </source>
</evidence>
<dbReference type="InterPro" id="IPR012910">
    <property type="entry name" value="Plug_dom"/>
</dbReference>
<evidence type="ECO:0000259" key="4">
    <source>
        <dbReference type="Pfam" id="PF00593"/>
    </source>
</evidence>
<name>A0AA38XYG7_9EURO</name>
<dbReference type="InterPro" id="IPR037066">
    <property type="entry name" value="Plug_dom_sf"/>
</dbReference>
<dbReference type="PANTHER" id="PTHR40980:SF3">
    <property type="entry name" value="TONB-DEPENDENT RECEPTOR-LIKE BETA-BARREL DOMAIN-CONTAINING PROTEIN"/>
    <property type="match status" value="1"/>
</dbReference>
<comment type="caution">
    <text evidence="6">The sequence shown here is derived from an EMBL/GenBank/DDBJ whole genome shotgun (WGS) entry which is preliminary data.</text>
</comment>
<keyword evidence="2" id="KW-0472">Membrane</keyword>
<evidence type="ECO:0000256" key="2">
    <source>
        <dbReference type="ARBA" id="ARBA00023136"/>
    </source>
</evidence>
<feature type="domain" description="TonB-dependent receptor plug" evidence="5">
    <location>
        <begin position="89"/>
        <end position="207"/>
    </location>
</feature>
<organism evidence="6">
    <name type="scientific">Knufia peltigerae</name>
    <dbReference type="NCBI Taxonomy" id="1002370"/>
    <lineage>
        <taxon>Eukaryota</taxon>
        <taxon>Fungi</taxon>
        <taxon>Dikarya</taxon>
        <taxon>Ascomycota</taxon>
        <taxon>Pezizomycotina</taxon>
        <taxon>Eurotiomycetes</taxon>
        <taxon>Chaetothyriomycetidae</taxon>
        <taxon>Chaetothyriales</taxon>
        <taxon>Trichomeriaceae</taxon>
        <taxon>Knufia</taxon>
    </lineage>
</organism>
<dbReference type="InterPro" id="IPR010836">
    <property type="entry name" value="SapC"/>
</dbReference>
<dbReference type="NCBIfam" id="TIGR01782">
    <property type="entry name" value="TonB-Xanth-Caul"/>
    <property type="match status" value="1"/>
</dbReference>
<protein>
    <recommendedName>
        <fullName evidence="7">TonB-dependent receptor</fullName>
    </recommendedName>
</protein>
<comment type="subcellular location">
    <subcellularLocation>
        <location evidence="1">Cell outer membrane</location>
    </subcellularLocation>
</comment>